<accession>A0A3S5BCG7</accession>
<comment type="caution">
    <text evidence="1">The sequence shown here is derived from an EMBL/GenBank/DDBJ whole genome shotgun (WGS) entry which is preliminary data.</text>
</comment>
<name>A0A3S5BCG7_9PLAT</name>
<dbReference type="Proteomes" id="UP000784294">
    <property type="component" value="Unassembled WGS sequence"/>
</dbReference>
<reference evidence="1" key="1">
    <citation type="submission" date="2018-11" db="EMBL/GenBank/DDBJ databases">
        <authorList>
            <consortium name="Pathogen Informatics"/>
        </authorList>
    </citation>
    <scope>NUCLEOTIDE SEQUENCE</scope>
</reference>
<organism evidence="1 2">
    <name type="scientific">Protopolystoma xenopodis</name>
    <dbReference type="NCBI Taxonomy" id="117903"/>
    <lineage>
        <taxon>Eukaryota</taxon>
        <taxon>Metazoa</taxon>
        <taxon>Spiralia</taxon>
        <taxon>Lophotrochozoa</taxon>
        <taxon>Platyhelminthes</taxon>
        <taxon>Monogenea</taxon>
        <taxon>Polyopisthocotylea</taxon>
        <taxon>Polystomatidea</taxon>
        <taxon>Polystomatidae</taxon>
        <taxon>Protopolystoma</taxon>
    </lineage>
</organism>
<evidence type="ECO:0000313" key="2">
    <source>
        <dbReference type="Proteomes" id="UP000784294"/>
    </source>
</evidence>
<keyword evidence="2" id="KW-1185">Reference proteome</keyword>
<gene>
    <name evidence="1" type="ORF">PXEA_LOCUS33890</name>
</gene>
<dbReference type="AlphaFoldDB" id="A0A3S5BCG7"/>
<sequence>MSVPILGIEWGRIRLQCYEQPDLETITSLVSDYPPSACSGVAALSTEMEHTIGTHQRLDTAKQPDTINSEDISGQLDAESKASMLLVEPQWREEVCLFVFGWRACSDYSGEMTAPVTAGTDVGVSTKGSGAGAFVDAVKGGMPGVHNYLVRLDLRSGKVRQPTGLFFCRLNFTLEGMKTKMVWPFVWSQSPFVV</sequence>
<protein>
    <submittedName>
        <fullName evidence="1">Uncharacterized protein</fullName>
    </submittedName>
</protein>
<proteinExistence type="predicted"/>
<evidence type="ECO:0000313" key="1">
    <source>
        <dbReference type="EMBL" id="VEL40450.1"/>
    </source>
</evidence>
<dbReference type="EMBL" id="CAAALY010264958">
    <property type="protein sequence ID" value="VEL40450.1"/>
    <property type="molecule type" value="Genomic_DNA"/>
</dbReference>